<evidence type="ECO:0000256" key="1">
    <source>
        <dbReference type="SAM" id="MobiDB-lite"/>
    </source>
</evidence>
<name>A0A292PS71_9PEZI</name>
<organism evidence="2 3">
    <name type="scientific">Tuber aestivum</name>
    <name type="common">summer truffle</name>
    <dbReference type="NCBI Taxonomy" id="59557"/>
    <lineage>
        <taxon>Eukaryota</taxon>
        <taxon>Fungi</taxon>
        <taxon>Dikarya</taxon>
        <taxon>Ascomycota</taxon>
        <taxon>Pezizomycotina</taxon>
        <taxon>Pezizomycetes</taxon>
        <taxon>Pezizales</taxon>
        <taxon>Tuberaceae</taxon>
        <taxon>Tuber</taxon>
    </lineage>
</organism>
<accession>A0A292PS71</accession>
<evidence type="ECO:0000313" key="3">
    <source>
        <dbReference type="Proteomes" id="UP001412239"/>
    </source>
</evidence>
<feature type="region of interest" description="Disordered" evidence="1">
    <location>
        <begin position="133"/>
        <end position="158"/>
    </location>
</feature>
<proteinExistence type="predicted"/>
<protein>
    <submittedName>
        <fullName evidence="2">Uncharacterized protein</fullName>
    </submittedName>
</protein>
<sequence length="362" mass="40342">MPTASMDSHEVTTRLHVDELILEYLLWFCTSSLLKERRLRLGDCVGKQEWTDAAKSADMGMRLVNSFSQTFKRLHPNSILPDSIALRQRICRFTTVLLRRLDATSPTFTRASQSSARTRAWLSRKRASNVIEDLTSSSPPSNVPIASEFSQTPFPPSNLRRNTEEMRSQMGFSGMPAVHQVYWGNISLREGLREFMILSSWTCAFNDEVSTLWMETATNYMVQGVLEAYRCEGAKGIDALNECFSWGPTANGQEGLDDDEIVVNEMFGGDSGSVGVLFEKMKTEALLEVLPPVNTSLETHMDQLAEKHTWAVFEETLVGGYLTAVISAQPSPVLLQLENGKLNGFEDKDISTLLANAGALIR</sequence>
<dbReference type="Proteomes" id="UP001412239">
    <property type="component" value="Unassembled WGS sequence"/>
</dbReference>
<dbReference type="EMBL" id="LN891048">
    <property type="protein sequence ID" value="CUS10399.1"/>
    <property type="molecule type" value="Genomic_DNA"/>
</dbReference>
<reference evidence="2" key="1">
    <citation type="submission" date="2015-10" db="EMBL/GenBank/DDBJ databases">
        <authorList>
            <person name="Regsiter A."/>
            <person name="william w."/>
        </authorList>
    </citation>
    <scope>NUCLEOTIDE SEQUENCE</scope>
    <source>
        <strain evidence="2">Montdore</strain>
    </source>
</reference>
<evidence type="ECO:0000313" key="2">
    <source>
        <dbReference type="EMBL" id="CUS10399.1"/>
    </source>
</evidence>
<dbReference type="AlphaFoldDB" id="A0A292PS71"/>
<keyword evidence="3" id="KW-1185">Reference proteome</keyword>
<gene>
    <name evidence="2" type="ORF">GSTUAT00005480001</name>
</gene>